<proteinExistence type="predicted"/>
<dbReference type="InterPro" id="IPR058208">
    <property type="entry name" value="PACE"/>
</dbReference>
<feature type="compositionally biased region" description="Polar residues" evidence="1">
    <location>
        <begin position="149"/>
        <end position="159"/>
    </location>
</feature>
<evidence type="ECO:0000313" key="5">
    <source>
        <dbReference type="Proteomes" id="UP000092634"/>
    </source>
</evidence>
<feature type="transmembrane region" description="Helical" evidence="2">
    <location>
        <begin position="104"/>
        <end position="128"/>
    </location>
</feature>
<evidence type="ECO:0000256" key="2">
    <source>
        <dbReference type="SAM" id="Phobius"/>
    </source>
</evidence>
<comment type="caution">
    <text evidence="4">The sequence shown here is derived from an EMBL/GenBank/DDBJ whole genome shotgun (WGS) entry which is preliminary data.</text>
</comment>
<dbReference type="InterPro" id="IPR007896">
    <property type="entry name" value="BTP_bacteria"/>
</dbReference>
<protein>
    <recommendedName>
        <fullName evidence="3">Chlorhexidine efflux transporter domain-containing protein</fullName>
    </recommendedName>
</protein>
<gene>
    <name evidence="4" type="ORF">BA896_020135</name>
</gene>
<dbReference type="Proteomes" id="UP000092634">
    <property type="component" value="Unassembled WGS sequence"/>
</dbReference>
<evidence type="ECO:0000256" key="1">
    <source>
        <dbReference type="SAM" id="MobiDB-lite"/>
    </source>
</evidence>
<evidence type="ECO:0000313" key="4">
    <source>
        <dbReference type="EMBL" id="OFJ46608.1"/>
    </source>
</evidence>
<feature type="domain" description="Chlorhexidine efflux transporter" evidence="3">
    <location>
        <begin position="71"/>
        <end position="133"/>
    </location>
</feature>
<keyword evidence="2" id="KW-1133">Transmembrane helix</keyword>
<keyword evidence="2" id="KW-0472">Membrane</keyword>
<dbReference type="Pfam" id="PF05232">
    <property type="entry name" value="BTP"/>
    <property type="match status" value="2"/>
</dbReference>
<name>A0A1E8PJX1_9BURK</name>
<feature type="region of interest" description="Disordered" evidence="1">
    <location>
        <begin position="140"/>
        <end position="159"/>
    </location>
</feature>
<evidence type="ECO:0000259" key="3">
    <source>
        <dbReference type="Pfam" id="PF05232"/>
    </source>
</evidence>
<feature type="domain" description="Chlorhexidine efflux transporter" evidence="3">
    <location>
        <begin position="3"/>
        <end position="65"/>
    </location>
</feature>
<sequence>MQGIKRKIVYVTAFEIIGMAISTAWLTLLSGASPTSTGPLAIMITSIAVIWNLLYNTAFEYWEMRQVSRTRTVWRRILHAIGFQITLVIYLIPLIAWWLDISLWQAFVLDFALMLIIPCYSFIFNYFFDGLFGVPLSAQQPKQEPGACQETTAGTSLSN</sequence>
<reference evidence="4 5" key="1">
    <citation type="submission" date="2016-10" db="EMBL/GenBank/DDBJ databases">
        <title>Updated version of Genome Assembly of Janthinobacterium lividum ERGS5:01.</title>
        <authorList>
            <person name="Kumar R."/>
            <person name="Acharya V."/>
            <person name="Singh D."/>
        </authorList>
    </citation>
    <scope>NUCLEOTIDE SEQUENCE [LARGE SCALE GENOMIC DNA]</scope>
    <source>
        <strain evidence="4 5">ERGS5:01</strain>
    </source>
</reference>
<dbReference type="NCBIfam" id="NF033664">
    <property type="entry name" value="PACE_transport"/>
    <property type="match status" value="1"/>
</dbReference>
<feature type="transmembrane region" description="Helical" evidence="2">
    <location>
        <begin position="7"/>
        <end position="26"/>
    </location>
</feature>
<dbReference type="EMBL" id="MAQB02000011">
    <property type="protein sequence ID" value="OFJ46608.1"/>
    <property type="molecule type" value="Genomic_DNA"/>
</dbReference>
<feature type="transmembrane region" description="Helical" evidence="2">
    <location>
        <begin position="77"/>
        <end position="98"/>
    </location>
</feature>
<dbReference type="AlphaFoldDB" id="A0A1E8PJX1"/>
<accession>A0A1E8PJX1</accession>
<organism evidence="4 5">
    <name type="scientific">Janthinobacterium lividum</name>
    <dbReference type="NCBI Taxonomy" id="29581"/>
    <lineage>
        <taxon>Bacteria</taxon>
        <taxon>Pseudomonadati</taxon>
        <taxon>Pseudomonadota</taxon>
        <taxon>Betaproteobacteria</taxon>
        <taxon>Burkholderiales</taxon>
        <taxon>Oxalobacteraceae</taxon>
        <taxon>Janthinobacterium</taxon>
    </lineage>
</organism>
<keyword evidence="2" id="KW-0812">Transmembrane</keyword>
<feature type="transmembrane region" description="Helical" evidence="2">
    <location>
        <begin position="38"/>
        <end position="56"/>
    </location>
</feature>